<dbReference type="Proteomes" id="UP000256485">
    <property type="component" value="Unassembled WGS sequence"/>
</dbReference>
<proteinExistence type="predicted"/>
<accession>A0A3D9VCN5</accession>
<dbReference type="RefSeq" id="WP_245941187.1">
    <property type="nucleotide sequence ID" value="NZ_QTUC01000001.1"/>
</dbReference>
<evidence type="ECO:0008006" key="3">
    <source>
        <dbReference type="Google" id="ProtNLM"/>
    </source>
</evidence>
<dbReference type="AlphaFoldDB" id="A0A3D9VCN5"/>
<name>A0A3D9VCN5_THECX</name>
<organism evidence="1 2">
    <name type="scientific">Thermasporomyces composti</name>
    <dbReference type="NCBI Taxonomy" id="696763"/>
    <lineage>
        <taxon>Bacteria</taxon>
        <taxon>Bacillati</taxon>
        <taxon>Actinomycetota</taxon>
        <taxon>Actinomycetes</taxon>
        <taxon>Propionibacteriales</taxon>
        <taxon>Nocardioidaceae</taxon>
        <taxon>Thermasporomyces</taxon>
    </lineage>
</organism>
<comment type="caution">
    <text evidence="1">The sequence shown here is derived from an EMBL/GenBank/DDBJ whole genome shotgun (WGS) entry which is preliminary data.</text>
</comment>
<reference evidence="1 2" key="1">
    <citation type="submission" date="2018-08" db="EMBL/GenBank/DDBJ databases">
        <title>Sequencing the genomes of 1000 actinobacteria strains.</title>
        <authorList>
            <person name="Klenk H.-P."/>
        </authorList>
    </citation>
    <scope>NUCLEOTIDE SEQUENCE [LARGE SCALE GENOMIC DNA]</scope>
    <source>
        <strain evidence="1 2">DSM 22891</strain>
    </source>
</reference>
<dbReference type="EMBL" id="QTUC01000001">
    <property type="protein sequence ID" value="REF37930.1"/>
    <property type="molecule type" value="Genomic_DNA"/>
</dbReference>
<protein>
    <recommendedName>
        <fullName evidence="3">Homeodomain-like domain-containing protein</fullName>
    </recommendedName>
</protein>
<evidence type="ECO:0000313" key="1">
    <source>
        <dbReference type="EMBL" id="REF37930.1"/>
    </source>
</evidence>
<sequence length="82" mass="9006">MTSMLVASLREKAPLEALADIAAARETLEAEAALQVRRAREQGCSWEAIAAALGISRQAAHKKYAGRVEPRRRGRFWASGDR</sequence>
<keyword evidence="2" id="KW-1185">Reference proteome</keyword>
<evidence type="ECO:0000313" key="2">
    <source>
        <dbReference type="Proteomes" id="UP000256485"/>
    </source>
</evidence>
<gene>
    <name evidence="1" type="ORF">DFJ64_3391</name>
</gene>